<dbReference type="InterPro" id="IPR019614">
    <property type="entry name" value="SAM-dep_methyl-trfase"/>
</dbReference>
<keyword evidence="9" id="KW-0175">Coiled coil</keyword>
<dbReference type="InterPro" id="IPR017244">
    <property type="entry name" value="23SrRNA_methyltr_KL"/>
</dbReference>
<evidence type="ECO:0000313" key="12">
    <source>
        <dbReference type="Proteomes" id="UP000298773"/>
    </source>
</evidence>
<dbReference type="GO" id="GO:0052915">
    <property type="term" value="F:23S rRNA (guanine(2445)-N(2))-methyltransferase activity"/>
    <property type="evidence" value="ECO:0007669"/>
    <property type="project" value="UniProtKB-UniRule"/>
</dbReference>
<dbReference type="OrthoDB" id="9809404at2"/>
<dbReference type="EC" id="2.1.1.173" evidence="7"/>
<proteinExistence type="inferred from homology"/>
<keyword evidence="3 7" id="KW-0489">Methyltransferase</keyword>
<dbReference type="RefSeq" id="WP_158356626.1">
    <property type="nucleotide sequence ID" value="NZ_CP034873.1"/>
</dbReference>
<dbReference type="InterPro" id="IPR053943">
    <property type="entry name" value="RlmKL-like_Mtase_CS"/>
</dbReference>
<evidence type="ECO:0000313" key="11">
    <source>
        <dbReference type="EMBL" id="QCI21656.1"/>
    </source>
</evidence>
<dbReference type="SMART" id="SM00981">
    <property type="entry name" value="THUMP"/>
    <property type="match status" value="1"/>
</dbReference>
<evidence type="ECO:0000256" key="5">
    <source>
        <dbReference type="ARBA" id="ARBA00022691"/>
    </source>
</evidence>
<evidence type="ECO:0000256" key="4">
    <source>
        <dbReference type="ARBA" id="ARBA00022679"/>
    </source>
</evidence>
<dbReference type="Pfam" id="PF02926">
    <property type="entry name" value="THUMP"/>
    <property type="match status" value="1"/>
</dbReference>
<accession>A0A4D6XW07</accession>
<evidence type="ECO:0000256" key="1">
    <source>
        <dbReference type="ARBA" id="ARBA00022490"/>
    </source>
</evidence>
<dbReference type="EC" id="2.1.1.264" evidence="7"/>
<keyword evidence="6 8" id="KW-0694">RNA-binding</keyword>
<keyword evidence="4 7" id="KW-0808">Transferase</keyword>
<evidence type="ECO:0000256" key="9">
    <source>
        <dbReference type="SAM" id="Coils"/>
    </source>
</evidence>
<keyword evidence="2 7" id="KW-0698">rRNA processing</keyword>
<dbReference type="InterPro" id="IPR029063">
    <property type="entry name" value="SAM-dependent_MTases_sf"/>
</dbReference>
<dbReference type="PROSITE" id="PS51165">
    <property type="entry name" value="THUMP"/>
    <property type="match status" value="1"/>
</dbReference>
<keyword evidence="5 7" id="KW-0949">S-adenosyl-L-methionine</keyword>
<dbReference type="InterPro" id="IPR054170">
    <property type="entry name" value="RlmL_1st"/>
</dbReference>
<dbReference type="GO" id="GO:0070043">
    <property type="term" value="F:rRNA (guanine-N7-)-methyltransferase activity"/>
    <property type="evidence" value="ECO:0007669"/>
    <property type="project" value="UniProtKB-UniRule"/>
</dbReference>
<evidence type="ECO:0000256" key="6">
    <source>
        <dbReference type="ARBA" id="ARBA00022884"/>
    </source>
</evidence>
<dbReference type="Pfam" id="PF22020">
    <property type="entry name" value="RlmL_1st"/>
    <property type="match status" value="1"/>
</dbReference>
<dbReference type="GO" id="GO:0005737">
    <property type="term" value="C:cytoplasm"/>
    <property type="evidence" value="ECO:0007669"/>
    <property type="project" value="UniProtKB-SubCell"/>
</dbReference>
<dbReference type="PANTHER" id="PTHR47313">
    <property type="entry name" value="RIBOSOMAL RNA LARGE SUBUNIT METHYLTRANSFERASE K/L"/>
    <property type="match status" value="1"/>
</dbReference>
<feature type="domain" description="THUMP" evidence="10">
    <location>
        <begin position="43"/>
        <end position="155"/>
    </location>
</feature>
<evidence type="ECO:0000256" key="7">
    <source>
        <dbReference type="HAMAP-Rule" id="MF_01858"/>
    </source>
</evidence>
<dbReference type="Pfam" id="PF10672">
    <property type="entry name" value="Methyltrans_SAM"/>
    <property type="match status" value="1"/>
</dbReference>
<dbReference type="GO" id="GO:0003723">
    <property type="term" value="F:RNA binding"/>
    <property type="evidence" value="ECO:0007669"/>
    <property type="project" value="UniProtKB-UniRule"/>
</dbReference>
<comment type="subcellular location">
    <subcellularLocation>
        <location evidence="7">Cytoplasm</location>
    </subcellularLocation>
</comment>
<dbReference type="PANTHER" id="PTHR47313:SF1">
    <property type="entry name" value="RIBOSOMAL RNA LARGE SUBUNIT METHYLTRANSFERASE K_L"/>
    <property type="match status" value="1"/>
</dbReference>
<protein>
    <recommendedName>
        <fullName evidence="7">Ribosomal RNA large subunit methyltransferase K/L</fullName>
    </recommendedName>
    <domain>
        <recommendedName>
            <fullName evidence="7">23S rRNA m2G2445 methyltransferase</fullName>
            <ecNumber evidence="7">2.1.1.173</ecNumber>
        </recommendedName>
        <alternativeName>
            <fullName evidence="7">rRNA (guanine-N(2)-)-methyltransferase RlmL</fullName>
        </alternativeName>
    </domain>
    <domain>
        <recommendedName>
            <fullName evidence="7">23S rRNA m7G2069 methyltransferase</fullName>
            <ecNumber evidence="7">2.1.1.264</ecNumber>
        </recommendedName>
        <alternativeName>
            <fullName evidence="7">rRNA (guanine-N(7)-)-methyltransferase RlmK</fullName>
        </alternativeName>
    </domain>
</protein>
<organism evidence="11 12">
    <name type="scientific">Buchnera aphidicola</name>
    <name type="common">Hyadaphis tataricae</name>
    <dbReference type="NCBI Taxonomy" id="1241859"/>
    <lineage>
        <taxon>Bacteria</taxon>
        <taxon>Pseudomonadati</taxon>
        <taxon>Pseudomonadota</taxon>
        <taxon>Gammaproteobacteria</taxon>
        <taxon>Enterobacterales</taxon>
        <taxon>Erwiniaceae</taxon>
        <taxon>Buchnera</taxon>
    </lineage>
</organism>
<comment type="similarity">
    <text evidence="7">Belongs to the methyltransferase superfamily. RlmKL family.</text>
</comment>
<dbReference type="EMBL" id="CP034873">
    <property type="protein sequence ID" value="QCI21656.1"/>
    <property type="molecule type" value="Genomic_DNA"/>
</dbReference>
<keyword evidence="1 7" id="KW-0963">Cytoplasm</keyword>
<dbReference type="Proteomes" id="UP000298773">
    <property type="component" value="Chromosome"/>
</dbReference>
<reference evidence="11 12" key="2">
    <citation type="submission" date="2019-05" db="EMBL/GenBank/DDBJ databases">
        <title>Genome evolution of the obligate endosymbiont Buchnera aphidicola.</title>
        <authorList>
            <person name="Moran N.A."/>
        </authorList>
    </citation>
    <scope>NUCLEOTIDE SEQUENCE [LARGE SCALE GENOMIC DNA]</scope>
    <source>
        <strain evidence="11 12">Hta</strain>
    </source>
</reference>
<comment type="function">
    <text evidence="7">Specifically methylates the guanine in position 2445 (m2G2445) and the guanine in position 2069 (m7G2069) of 23S rRNA.</text>
</comment>
<sequence length="702" mass="82395">MNYLFASTNFGTEKMLGKELLDLGVEKIDSTHGGVYYQADELLLYKTLMWSRIASRIFLCIKRFSIYNIKDLYNNVYNIEWNDFFYTHNTFLINFKGTNNIIRNSLFGSLTVKDAIVDKFKKNFSSRPNVDLINPNIRIRVCLYENNKINVMLDLSGDALHKRGYRRFVHATPIKENLSVAAILQSGWKHNTPIIDPMCGSGTLVIEAAMIACNRAPGLNRLIWGFQFWKGYKKDIWEKIYQDAEKKFQIGIKLCSKNYFLGYDYNAEIIKKAKINALYAGVSKITQFFTKNLNNLKNIYNKEEIGTLLSNAPYGERNHTESQLVGLYIQLGIVSKKYFHNWTLSIFSASKFLLQFIQMRANQEYCLKNGALNCFQNNYHIYSNQLNIENKEYQNRLKKNVQKLEKWKNIEKIECFRIYNADLPNYNIIIDIYKKWMVVQEYQAPNIINFNKTHKRLCHAIYYAKEILSIEINNIILKIRKKNKNHAQYSKLFQQNNFIQVKEYSAKFLINLVDYLDTGLFLEKRLIRKLIGNMSKGKDFLNLFSYTGTATVYAGLGQAKSTTSIDISKTYITWSKRNMFINNLNNNHQHHFIQTDCVDWIKNTNKKFDLIFINPPTFSNSKKMKKHFDIKKDYLNLIKNLKSILRKNGSIIFSSSTHNFNFQSDEIKKIQLYAKNITKKMQCKDYINDSNLHHSWIIKHLP</sequence>
<comment type="catalytic activity">
    <reaction evidence="7">
        <text>guanosine(2445) in 23S rRNA + S-adenosyl-L-methionine = N(2)-methylguanosine(2445) in 23S rRNA + S-adenosyl-L-homocysteine + H(+)</text>
        <dbReference type="Rhea" id="RHEA:42740"/>
        <dbReference type="Rhea" id="RHEA-COMP:10215"/>
        <dbReference type="Rhea" id="RHEA-COMP:10216"/>
        <dbReference type="ChEBI" id="CHEBI:15378"/>
        <dbReference type="ChEBI" id="CHEBI:57856"/>
        <dbReference type="ChEBI" id="CHEBI:59789"/>
        <dbReference type="ChEBI" id="CHEBI:74269"/>
        <dbReference type="ChEBI" id="CHEBI:74481"/>
        <dbReference type="EC" id="2.1.1.173"/>
    </reaction>
</comment>
<dbReference type="NCBIfam" id="NF008748">
    <property type="entry name" value="PRK11783.1"/>
    <property type="match status" value="1"/>
</dbReference>
<evidence type="ECO:0000256" key="8">
    <source>
        <dbReference type="PROSITE-ProRule" id="PRU00529"/>
    </source>
</evidence>
<dbReference type="AlphaFoldDB" id="A0A4D6XW07"/>
<dbReference type="Gene3D" id="3.30.750.80">
    <property type="entry name" value="RNA methyltransferase domain (HRMD) like"/>
    <property type="match status" value="1"/>
</dbReference>
<dbReference type="PROSITE" id="PS01261">
    <property type="entry name" value="UPF0020"/>
    <property type="match status" value="1"/>
</dbReference>
<comment type="catalytic activity">
    <reaction evidence="7">
        <text>guanosine(2069) in 23S rRNA + S-adenosyl-L-methionine = N(2)-methylguanosine(2069) in 23S rRNA + S-adenosyl-L-homocysteine + H(+)</text>
        <dbReference type="Rhea" id="RHEA:43772"/>
        <dbReference type="Rhea" id="RHEA-COMP:10688"/>
        <dbReference type="Rhea" id="RHEA-COMP:10689"/>
        <dbReference type="ChEBI" id="CHEBI:15378"/>
        <dbReference type="ChEBI" id="CHEBI:57856"/>
        <dbReference type="ChEBI" id="CHEBI:59789"/>
        <dbReference type="ChEBI" id="CHEBI:74269"/>
        <dbReference type="ChEBI" id="CHEBI:74481"/>
        <dbReference type="EC" id="2.1.1.264"/>
    </reaction>
</comment>
<dbReference type="InterPro" id="IPR000241">
    <property type="entry name" value="RlmKL-like_Mtase"/>
</dbReference>
<dbReference type="Gene3D" id="3.30.2130.30">
    <property type="match status" value="1"/>
</dbReference>
<evidence type="ECO:0000256" key="3">
    <source>
        <dbReference type="ARBA" id="ARBA00022603"/>
    </source>
</evidence>
<reference evidence="11 12" key="1">
    <citation type="submission" date="2018-12" db="EMBL/GenBank/DDBJ databases">
        <authorList>
            <person name="Chong R.A."/>
        </authorList>
    </citation>
    <scope>NUCLEOTIDE SEQUENCE [LARGE SCALE GENOMIC DNA]</scope>
    <source>
        <strain evidence="11 12">Hta</strain>
    </source>
</reference>
<feature type="coiled-coil region" evidence="9">
    <location>
        <begin position="383"/>
        <end position="410"/>
    </location>
</feature>
<evidence type="ECO:0000259" key="10">
    <source>
        <dbReference type="PROSITE" id="PS51165"/>
    </source>
</evidence>
<dbReference type="Gene3D" id="3.40.50.150">
    <property type="entry name" value="Vaccinia Virus protein VP39"/>
    <property type="match status" value="2"/>
</dbReference>
<dbReference type="CDD" id="cd02440">
    <property type="entry name" value="AdoMet_MTases"/>
    <property type="match status" value="1"/>
</dbReference>
<gene>
    <name evidence="7 11" type="primary">rlmL</name>
    <name evidence="11" type="ORF">D9V69_01805</name>
</gene>
<evidence type="ECO:0000256" key="2">
    <source>
        <dbReference type="ARBA" id="ARBA00022552"/>
    </source>
</evidence>
<name>A0A4D6XW07_9GAMM</name>
<dbReference type="HAMAP" id="MF_01858">
    <property type="entry name" value="23SrRNA_methyltr_KL"/>
    <property type="match status" value="1"/>
</dbReference>
<dbReference type="Pfam" id="PF01170">
    <property type="entry name" value="UPF0020"/>
    <property type="match status" value="1"/>
</dbReference>
<dbReference type="PIRSF" id="PIRSF037618">
    <property type="entry name" value="RNA_Mtase_bacteria_prd"/>
    <property type="match status" value="1"/>
</dbReference>
<dbReference type="CDD" id="cd11715">
    <property type="entry name" value="THUMP_AdoMetMT"/>
    <property type="match status" value="1"/>
</dbReference>
<dbReference type="InterPro" id="IPR004114">
    <property type="entry name" value="THUMP_dom"/>
</dbReference>
<dbReference type="SUPFAM" id="SSF53335">
    <property type="entry name" value="S-adenosyl-L-methionine-dependent methyltransferases"/>
    <property type="match status" value="2"/>
</dbReference>